<dbReference type="OrthoDB" id="2924818at2759"/>
<accession>A0A8S3YZ74</accession>
<proteinExistence type="predicted"/>
<dbReference type="Pfam" id="PF13772">
    <property type="entry name" value="AIG2_2"/>
    <property type="match status" value="1"/>
</dbReference>
<evidence type="ECO:0000313" key="5">
    <source>
        <dbReference type="Proteomes" id="UP000678393"/>
    </source>
</evidence>
<gene>
    <name evidence="4" type="ORF">CUNI_LOCUS6290</name>
</gene>
<dbReference type="PANTHER" id="PTHR12935">
    <property type="entry name" value="GAMMA-GLUTAMYLCYCLOTRANSFERASE"/>
    <property type="match status" value="1"/>
</dbReference>
<dbReference type="AlphaFoldDB" id="A0A8S3YZ74"/>
<dbReference type="InterPro" id="IPR017939">
    <property type="entry name" value="G-Glutamylcylcotransferase"/>
</dbReference>
<dbReference type="PANTHER" id="PTHR12935:SF0">
    <property type="entry name" value="GAMMA-GLUTAMYLCYCLOTRANSFERASE"/>
    <property type="match status" value="1"/>
</dbReference>
<protein>
    <recommendedName>
        <fullName evidence="1">gamma-glutamylcyclotransferase</fullName>
        <ecNumber evidence="1">4.3.2.9</ecNumber>
    </recommendedName>
</protein>
<name>A0A8S3YZ74_9EUPU</name>
<feature type="binding site" evidence="3">
    <location>
        <position position="41"/>
    </location>
    <ligand>
        <name>substrate</name>
    </ligand>
</feature>
<comment type="caution">
    <text evidence="4">The sequence shown here is derived from an EMBL/GenBank/DDBJ whole genome shotgun (WGS) entry which is preliminary data.</text>
</comment>
<dbReference type="EMBL" id="CAJHNH020000957">
    <property type="protein sequence ID" value="CAG5120732.1"/>
    <property type="molecule type" value="Genomic_DNA"/>
</dbReference>
<keyword evidence="2" id="KW-0456">Lyase</keyword>
<dbReference type="Gene3D" id="3.10.490.10">
    <property type="entry name" value="Gamma-glutamyl cyclotransferase-like"/>
    <property type="match status" value="1"/>
</dbReference>
<evidence type="ECO:0000313" key="4">
    <source>
        <dbReference type="EMBL" id="CAG5120732.1"/>
    </source>
</evidence>
<organism evidence="4 5">
    <name type="scientific">Candidula unifasciata</name>
    <dbReference type="NCBI Taxonomy" id="100452"/>
    <lineage>
        <taxon>Eukaryota</taxon>
        <taxon>Metazoa</taxon>
        <taxon>Spiralia</taxon>
        <taxon>Lophotrochozoa</taxon>
        <taxon>Mollusca</taxon>
        <taxon>Gastropoda</taxon>
        <taxon>Heterobranchia</taxon>
        <taxon>Euthyneura</taxon>
        <taxon>Panpulmonata</taxon>
        <taxon>Eupulmonata</taxon>
        <taxon>Stylommatophora</taxon>
        <taxon>Helicina</taxon>
        <taxon>Helicoidea</taxon>
        <taxon>Geomitridae</taxon>
        <taxon>Candidula</taxon>
    </lineage>
</organism>
<sequence>QEVFYQPIEVSVANQQGQIIKCRTYEMDRDTVDDPKPSPHYKKVVLAGARQNGLPEEYVRFLESFPDNGLAQTPPLYQKVIDTINMFRQNAAKEQSTNHYIEAHDIL</sequence>
<reference evidence="4" key="1">
    <citation type="submission" date="2021-04" db="EMBL/GenBank/DDBJ databases">
        <authorList>
            <consortium name="Molecular Ecology Group"/>
        </authorList>
    </citation>
    <scope>NUCLEOTIDE SEQUENCE</scope>
</reference>
<dbReference type="GO" id="GO:0003839">
    <property type="term" value="F:gamma-glutamylcyclotransferase activity"/>
    <property type="evidence" value="ECO:0007669"/>
    <property type="project" value="UniProtKB-EC"/>
</dbReference>
<evidence type="ECO:0000256" key="1">
    <source>
        <dbReference type="ARBA" id="ARBA00012346"/>
    </source>
</evidence>
<dbReference type="Proteomes" id="UP000678393">
    <property type="component" value="Unassembled WGS sequence"/>
</dbReference>
<feature type="non-terminal residue" evidence="4">
    <location>
        <position position="1"/>
    </location>
</feature>
<evidence type="ECO:0000256" key="2">
    <source>
        <dbReference type="ARBA" id="ARBA00023239"/>
    </source>
</evidence>
<keyword evidence="5" id="KW-1185">Reference proteome</keyword>
<evidence type="ECO:0000256" key="3">
    <source>
        <dbReference type="PIRSR" id="PIRSR617939-2"/>
    </source>
</evidence>
<dbReference type="EC" id="4.3.2.9" evidence="1"/>